<evidence type="ECO:0000313" key="1">
    <source>
        <dbReference type="EMBL" id="KAH7915031.1"/>
    </source>
</evidence>
<keyword evidence="2" id="KW-1185">Reference proteome</keyword>
<protein>
    <submittedName>
        <fullName evidence="1">Uncharacterized protein</fullName>
    </submittedName>
</protein>
<proteinExistence type="predicted"/>
<organism evidence="1 2">
    <name type="scientific">Hygrophoropsis aurantiaca</name>
    <dbReference type="NCBI Taxonomy" id="72124"/>
    <lineage>
        <taxon>Eukaryota</taxon>
        <taxon>Fungi</taxon>
        <taxon>Dikarya</taxon>
        <taxon>Basidiomycota</taxon>
        <taxon>Agaricomycotina</taxon>
        <taxon>Agaricomycetes</taxon>
        <taxon>Agaricomycetidae</taxon>
        <taxon>Boletales</taxon>
        <taxon>Coniophorineae</taxon>
        <taxon>Hygrophoropsidaceae</taxon>
        <taxon>Hygrophoropsis</taxon>
    </lineage>
</organism>
<gene>
    <name evidence="1" type="ORF">BJ138DRAFT_1142473</name>
</gene>
<accession>A0ACB8AQ46</accession>
<dbReference type="Proteomes" id="UP000790377">
    <property type="component" value="Unassembled WGS sequence"/>
</dbReference>
<comment type="caution">
    <text evidence="1">The sequence shown here is derived from an EMBL/GenBank/DDBJ whole genome shotgun (WGS) entry which is preliminary data.</text>
</comment>
<dbReference type="EMBL" id="MU267605">
    <property type="protein sequence ID" value="KAH7915031.1"/>
    <property type="molecule type" value="Genomic_DNA"/>
</dbReference>
<evidence type="ECO:0000313" key="2">
    <source>
        <dbReference type="Proteomes" id="UP000790377"/>
    </source>
</evidence>
<sequence length="162" mass="17513">MPAPREFECRVYGCDRWFGTLAGRDQHQSVKHRRQNYYLKPGPVIPSVVVVKSSIKVFPPSSPANETSTGMSTSDKRQADEGDREKISSAGALAGPRSSIGSALRIHCRLCRKDPGEDLTATTCGHIFCNQCIVEELGVQSACPACEATVSVSSLICLDLTI</sequence>
<name>A0ACB8AQ46_9AGAM</name>
<reference evidence="1" key="1">
    <citation type="journal article" date="2021" name="New Phytol.">
        <title>Evolutionary innovations through gain and loss of genes in the ectomycorrhizal Boletales.</title>
        <authorList>
            <person name="Wu G."/>
            <person name="Miyauchi S."/>
            <person name="Morin E."/>
            <person name="Kuo A."/>
            <person name="Drula E."/>
            <person name="Varga T."/>
            <person name="Kohler A."/>
            <person name="Feng B."/>
            <person name="Cao Y."/>
            <person name="Lipzen A."/>
            <person name="Daum C."/>
            <person name="Hundley H."/>
            <person name="Pangilinan J."/>
            <person name="Johnson J."/>
            <person name="Barry K."/>
            <person name="LaButti K."/>
            <person name="Ng V."/>
            <person name="Ahrendt S."/>
            <person name="Min B."/>
            <person name="Choi I.G."/>
            <person name="Park H."/>
            <person name="Plett J.M."/>
            <person name="Magnuson J."/>
            <person name="Spatafora J.W."/>
            <person name="Nagy L.G."/>
            <person name="Henrissat B."/>
            <person name="Grigoriev I.V."/>
            <person name="Yang Z.L."/>
            <person name="Xu J."/>
            <person name="Martin F.M."/>
        </authorList>
    </citation>
    <scope>NUCLEOTIDE SEQUENCE</scope>
    <source>
        <strain evidence="1">ATCC 28755</strain>
    </source>
</reference>